<dbReference type="AlphaFoldDB" id="A0A2Z6NIP3"/>
<dbReference type="GO" id="GO:0005634">
    <property type="term" value="C:nucleus"/>
    <property type="evidence" value="ECO:0007669"/>
    <property type="project" value="UniProtKB-SubCell"/>
</dbReference>
<dbReference type="SUPFAM" id="SSF47459">
    <property type="entry name" value="HLH, helix-loop-helix DNA-binding domain"/>
    <property type="match status" value="1"/>
</dbReference>
<evidence type="ECO:0000256" key="5">
    <source>
        <dbReference type="ARBA" id="ARBA00023242"/>
    </source>
</evidence>
<comment type="subcellular location">
    <subcellularLocation>
        <location evidence="1">Nucleus</location>
    </subcellularLocation>
</comment>
<keyword evidence="2" id="KW-0805">Transcription regulation</keyword>
<keyword evidence="5" id="KW-0539">Nucleus</keyword>
<evidence type="ECO:0000313" key="7">
    <source>
        <dbReference type="Proteomes" id="UP000242715"/>
    </source>
</evidence>
<dbReference type="PANTHER" id="PTHR16223:SF125">
    <property type="entry name" value="OS08G0506700 PROTEIN"/>
    <property type="match status" value="1"/>
</dbReference>
<evidence type="ECO:0000256" key="3">
    <source>
        <dbReference type="ARBA" id="ARBA00023125"/>
    </source>
</evidence>
<organism evidence="6 7">
    <name type="scientific">Trifolium subterraneum</name>
    <name type="common">Subterranean clover</name>
    <dbReference type="NCBI Taxonomy" id="3900"/>
    <lineage>
        <taxon>Eukaryota</taxon>
        <taxon>Viridiplantae</taxon>
        <taxon>Streptophyta</taxon>
        <taxon>Embryophyta</taxon>
        <taxon>Tracheophyta</taxon>
        <taxon>Spermatophyta</taxon>
        <taxon>Magnoliopsida</taxon>
        <taxon>eudicotyledons</taxon>
        <taxon>Gunneridae</taxon>
        <taxon>Pentapetalae</taxon>
        <taxon>rosids</taxon>
        <taxon>fabids</taxon>
        <taxon>Fabales</taxon>
        <taxon>Fabaceae</taxon>
        <taxon>Papilionoideae</taxon>
        <taxon>50 kb inversion clade</taxon>
        <taxon>NPAAA clade</taxon>
        <taxon>Hologalegina</taxon>
        <taxon>IRL clade</taxon>
        <taxon>Trifolieae</taxon>
        <taxon>Trifolium</taxon>
    </lineage>
</organism>
<evidence type="ECO:0000256" key="1">
    <source>
        <dbReference type="ARBA" id="ARBA00004123"/>
    </source>
</evidence>
<dbReference type="GO" id="GO:0000981">
    <property type="term" value="F:DNA-binding transcription factor activity, RNA polymerase II-specific"/>
    <property type="evidence" value="ECO:0007669"/>
    <property type="project" value="TreeGrafter"/>
</dbReference>
<accession>A0A2Z6NIP3</accession>
<keyword evidence="3" id="KW-0238">DNA-binding</keyword>
<dbReference type="CDD" id="cd11393">
    <property type="entry name" value="bHLH_AtbHLH_like"/>
    <property type="match status" value="1"/>
</dbReference>
<protein>
    <recommendedName>
        <fullName evidence="8">BHLH domain-containing protein</fullName>
    </recommendedName>
</protein>
<reference evidence="7" key="1">
    <citation type="journal article" date="2017" name="Front. Plant Sci.">
        <title>Climate Clever Clovers: New Paradigm to Reduce the Environmental Footprint of Ruminants by Breeding Low Methanogenic Forages Utilizing Haplotype Variation.</title>
        <authorList>
            <person name="Kaur P."/>
            <person name="Appels R."/>
            <person name="Bayer P.E."/>
            <person name="Keeble-Gagnere G."/>
            <person name="Wang J."/>
            <person name="Hirakawa H."/>
            <person name="Shirasawa K."/>
            <person name="Vercoe P."/>
            <person name="Stefanova K."/>
            <person name="Durmic Z."/>
            <person name="Nichols P."/>
            <person name="Revell C."/>
            <person name="Isobe S.N."/>
            <person name="Edwards D."/>
            <person name="Erskine W."/>
        </authorList>
    </citation>
    <scope>NUCLEOTIDE SEQUENCE [LARGE SCALE GENOMIC DNA]</scope>
    <source>
        <strain evidence="7">cv. Daliak</strain>
    </source>
</reference>
<keyword evidence="4" id="KW-0804">Transcription</keyword>
<evidence type="ECO:0000313" key="6">
    <source>
        <dbReference type="EMBL" id="GAU41793.1"/>
    </source>
</evidence>
<name>A0A2Z6NIP3_TRISU</name>
<dbReference type="EMBL" id="DF973882">
    <property type="protein sequence ID" value="GAU41793.1"/>
    <property type="molecule type" value="Genomic_DNA"/>
</dbReference>
<evidence type="ECO:0000256" key="4">
    <source>
        <dbReference type="ARBA" id="ARBA00023163"/>
    </source>
</evidence>
<dbReference type="Gene3D" id="4.10.280.10">
    <property type="entry name" value="Helix-loop-helix DNA-binding domain"/>
    <property type="match status" value="1"/>
</dbReference>
<evidence type="ECO:0000256" key="2">
    <source>
        <dbReference type="ARBA" id="ARBA00023015"/>
    </source>
</evidence>
<dbReference type="OrthoDB" id="2019494at2759"/>
<gene>
    <name evidence="6" type="ORF">TSUD_379310</name>
</gene>
<sequence>MFVVENLLQFPDTVPSSIRAKIGFTTHPRSERMRKLQELVLNFDKQTCTSDMLELAVEYINDLQEQLKIMTAKEAKCRCRNHK</sequence>
<dbReference type="InterPro" id="IPR045239">
    <property type="entry name" value="bHLH95_bHLH"/>
</dbReference>
<dbReference type="GO" id="GO:0046983">
    <property type="term" value="F:protein dimerization activity"/>
    <property type="evidence" value="ECO:0007669"/>
    <property type="project" value="InterPro"/>
</dbReference>
<dbReference type="GO" id="GO:0000978">
    <property type="term" value="F:RNA polymerase II cis-regulatory region sequence-specific DNA binding"/>
    <property type="evidence" value="ECO:0007669"/>
    <property type="project" value="TreeGrafter"/>
</dbReference>
<dbReference type="PANTHER" id="PTHR16223">
    <property type="entry name" value="TRANSCRIPTION FACTOR BHLH83-RELATED"/>
    <property type="match status" value="1"/>
</dbReference>
<evidence type="ECO:0008006" key="8">
    <source>
        <dbReference type="Google" id="ProtNLM"/>
    </source>
</evidence>
<keyword evidence="7" id="KW-1185">Reference proteome</keyword>
<proteinExistence type="predicted"/>
<dbReference type="InterPro" id="IPR036638">
    <property type="entry name" value="HLH_DNA-bd_sf"/>
</dbReference>
<dbReference type="Proteomes" id="UP000242715">
    <property type="component" value="Unassembled WGS sequence"/>
</dbReference>
<dbReference type="InterPro" id="IPR045843">
    <property type="entry name" value="IND-like"/>
</dbReference>